<evidence type="ECO:0000259" key="13">
    <source>
        <dbReference type="Pfam" id="PF00890"/>
    </source>
</evidence>
<dbReference type="InterPro" id="IPR036188">
    <property type="entry name" value="FAD/NAD-bd_sf"/>
</dbReference>
<dbReference type="SUPFAM" id="SSF46977">
    <property type="entry name" value="Succinate dehydrogenase/fumarate reductase flavoprotein C-terminal domain"/>
    <property type="match status" value="1"/>
</dbReference>
<name>A0A2U1JIH0_9FLAO</name>
<dbReference type="InterPro" id="IPR027477">
    <property type="entry name" value="Succ_DH/fumarate_Rdtase_cat_sf"/>
</dbReference>
<evidence type="ECO:0000256" key="5">
    <source>
        <dbReference type="ARBA" id="ARBA00022630"/>
    </source>
</evidence>
<dbReference type="InterPro" id="IPR005288">
    <property type="entry name" value="NadB"/>
</dbReference>
<dbReference type="SUPFAM" id="SSF56425">
    <property type="entry name" value="Succinate dehydrogenase/fumarate reductase flavoprotein, catalytic domain"/>
    <property type="match status" value="1"/>
</dbReference>
<keyword evidence="5 12" id="KW-0285">Flavoprotein</keyword>
<evidence type="ECO:0000256" key="4">
    <source>
        <dbReference type="ARBA" id="ARBA00012173"/>
    </source>
</evidence>
<dbReference type="InterPro" id="IPR015939">
    <property type="entry name" value="Fum_Rdtase/Succ_DH_flav-like_C"/>
</dbReference>
<keyword evidence="16" id="KW-1185">Reference proteome</keyword>
<dbReference type="PANTHER" id="PTHR42716:SF2">
    <property type="entry name" value="L-ASPARTATE OXIDASE, CHLOROPLASTIC"/>
    <property type="match status" value="1"/>
</dbReference>
<comment type="subcellular location">
    <subcellularLocation>
        <location evidence="12">Cytoplasm</location>
    </subcellularLocation>
</comment>
<evidence type="ECO:0000256" key="9">
    <source>
        <dbReference type="ARBA" id="ARBA00048305"/>
    </source>
</evidence>
<dbReference type="Pfam" id="PF02910">
    <property type="entry name" value="Succ_DH_flav_C"/>
    <property type="match status" value="1"/>
</dbReference>
<dbReference type="GO" id="GO:0009435">
    <property type="term" value="P:NAD+ biosynthetic process"/>
    <property type="evidence" value="ECO:0007669"/>
    <property type="project" value="UniProtKB-UniPathway"/>
</dbReference>
<comment type="caution">
    <text evidence="15">The sequence shown here is derived from an EMBL/GenBank/DDBJ whole genome shotgun (WGS) entry which is preliminary data.</text>
</comment>
<keyword evidence="8 12" id="KW-0560">Oxidoreductase</keyword>
<protein>
    <recommendedName>
        <fullName evidence="4 10">L-aspartate oxidase</fullName>
        <ecNumber evidence="4 10">1.4.3.16</ecNumber>
    </recommendedName>
</protein>
<organism evidence="15 16">
    <name type="scientific">Flavobacterium psychrotolerans</name>
    <dbReference type="NCBI Taxonomy" id="2169410"/>
    <lineage>
        <taxon>Bacteria</taxon>
        <taxon>Pseudomonadati</taxon>
        <taxon>Bacteroidota</taxon>
        <taxon>Flavobacteriia</taxon>
        <taxon>Flavobacteriales</taxon>
        <taxon>Flavobacteriaceae</taxon>
        <taxon>Flavobacterium</taxon>
    </lineage>
</organism>
<dbReference type="FunFam" id="3.90.700.10:FF:000002">
    <property type="entry name" value="L-aspartate oxidase"/>
    <property type="match status" value="1"/>
</dbReference>
<evidence type="ECO:0000259" key="14">
    <source>
        <dbReference type="Pfam" id="PF02910"/>
    </source>
</evidence>
<comment type="similarity">
    <text evidence="3 12">Belongs to the FAD-dependent oxidoreductase 2 family. NadB subfamily.</text>
</comment>
<gene>
    <name evidence="15" type="primary">nadB</name>
    <name evidence="15" type="ORF">DB895_10415</name>
</gene>
<evidence type="ECO:0000256" key="2">
    <source>
        <dbReference type="ARBA" id="ARBA00004950"/>
    </source>
</evidence>
<dbReference type="PANTHER" id="PTHR42716">
    <property type="entry name" value="L-ASPARTATE OXIDASE"/>
    <property type="match status" value="1"/>
</dbReference>
<accession>A0A2U1JIH0</accession>
<dbReference type="OrthoDB" id="9806724at2"/>
<feature type="domain" description="Fumarate reductase/succinate dehydrogenase flavoprotein-like C-terminal" evidence="14">
    <location>
        <begin position="431"/>
        <end position="506"/>
    </location>
</feature>
<comment type="catalytic activity">
    <reaction evidence="9">
        <text>L-aspartate + O2 = iminosuccinate + H2O2</text>
        <dbReference type="Rhea" id="RHEA:25876"/>
        <dbReference type="ChEBI" id="CHEBI:15379"/>
        <dbReference type="ChEBI" id="CHEBI:16240"/>
        <dbReference type="ChEBI" id="CHEBI:29991"/>
        <dbReference type="ChEBI" id="CHEBI:77875"/>
        <dbReference type="EC" id="1.4.3.16"/>
    </reaction>
    <physiologicalReaction direction="left-to-right" evidence="9">
        <dbReference type="Rhea" id="RHEA:25877"/>
    </physiologicalReaction>
</comment>
<evidence type="ECO:0000256" key="11">
    <source>
        <dbReference type="PIRSR" id="PIRSR000171-1"/>
    </source>
</evidence>
<dbReference type="RefSeq" id="WP_116725303.1">
    <property type="nucleotide sequence ID" value="NZ_QCZI01000012.1"/>
</dbReference>
<dbReference type="Gene3D" id="3.90.700.10">
    <property type="entry name" value="Succinate dehydrogenase/fumarate reductase flavoprotein, catalytic domain"/>
    <property type="match status" value="1"/>
</dbReference>
<dbReference type="GO" id="GO:0005737">
    <property type="term" value="C:cytoplasm"/>
    <property type="evidence" value="ECO:0007669"/>
    <property type="project" value="UniProtKB-SubCell"/>
</dbReference>
<evidence type="ECO:0000256" key="7">
    <source>
        <dbReference type="ARBA" id="ARBA00022827"/>
    </source>
</evidence>
<dbReference type="Pfam" id="PF00890">
    <property type="entry name" value="FAD_binding_2"/>
    <property type="match status" value="1"/>
</dbReference>
<dbReference type="GO" id="GO:0008734">
    <property type="term" value="F:L-aspartate oxidase activity"/>
    <property type="evidence" value="ECO:0007669"/>
    <property type="project" value="UniProtKB-UniRule"/>
</dbReference>
<evidence type="ECO:0000256" key="6">
    <source>
        <dbReference type="ARBA" id="ARBA00022642"/>
    </source>
</evidence>
<evidence type="ECO:0000256" key="10">
    <source>
        <dbReference type="NCBIfam" id="TIGR00551"/>
    </source>
</evidence>
<dbReference type="EMBL" id="QCZI01000012">
    <property type="protein sequence ID" value="PWA04663.1"/>
    <property type="molecule type" value="Genomic_DNA"/>
</dbReference>
<dbReference type="Proteomes" id="UP000245449">
    <property type="component" value="Unassembled WGS sequence"/>
</dbReference>
<evidence type="ECO:0000313" key="15">
    <source>
        <dbReference type="EMBL" id="PWA04663.1"/>
    </source>
</evidence>
<dbReference type="SUPFAM" id="SSF51905">
    <property type="entry name" value="FAD/NAD(P)-binding domain"/>
    <property type="match status" value="1"/>
</dbReference>
<dbReference type="Gene3D" id="3.50.50.60">
    <property type="entry name" value="FAD/NAD(P)-binding domain"/>
    <property type="match status" value="1"/>
</dbReference>
<dbReference type="NCBIfam" id="TIGR00551">
    <property type="entry name" value="nadB"/>
    <property type="match status" value="1"/>
</dbReference>
<dbReference type="EC" id="1.4.3.16" evidence="4 10"/>
<comment type="cofactor">
    <cofactor evidence="1 12">
        <name>FAD</name>
        <dbReference type="ChEBI" id="CHEBI:57692"/>
    </cofactor>
</comment>
<dbReference type="AlphaFoldDB" id="A0A2U1JIH0"/>
<dbReference type="Gene3D" id="1.20.58.100">
    <property type="entry name" value="Fumarate reductase/succinate dehydrogenase flavoprotein-like, C-terminal domain"/>
    <property type="match status" value="1"/>
</dbReference>
<evidence type="ECO:0000313" key="16">
    <source>
        <dbReference type="Proteomes" id="UP000245449"/>
    </source>
</evidence>
<dbReference type="PRINTS" id="PR00368">
    <property type="entry name" value="FADPNR"/>
</dbReference>
<comment type="function">
    <text evidence="12">Catalyzes the oxidation of L-aspartate to iminoaspartate.</text>
</comment>
<evidence type="ECO:0000256" key="3">
    <source>
        <dbReference type="ARBA" id="ARBA00008562"/>
    </source>
</evidence>
<keyword evidence="6 12" id="KW-0662">Pyridine nucleotide biosynthesis</keyword>
<dbReference type="PIRSF" id="PIRSF000171">
    <property type="entry name" value="SDHA_APRA_LASPO"/>
    <property type="match status" value="1"/>
</dbReference>
<keyword evidence="7 12" id="KW-0274">FAD</keyword>
<evidence type="ECO:0000256" key="8">
    <source>
        <dbReference type="ARBA" id="ARBA00023002"/>
    </source>
</evidence>
<sequence length="511" mass="56865">MIPTNYLIIGSGVAGLTFAIKIADQFPDKKVTIITKSNADESNTKYAQGGIAIVTDETGDSYQKHIEDTLICGDGLCDEDVVKMVITEGPKRLKELIEWGAKFDKNVKGTLDLGKEGGHSENRVVHHKDQTGQEIQRAILDQVSQKENISVLDHYFALDLITKNNCCYGAYALNEETNEILTFQSDFTLLATGGIGHLYGHTTNPIIATGDGIAMAYRAHAAIKDMEFIQFHPTALYENKAGSSSFLISEAVRGFGAYLRTKNGHRFMLDYDSRGDLASRDIVSQSIDLELKKSGDECVYLDCTHLDLEAFTTHFPMIYKRCQSIGIDITKDWIPVVPAQHYLCGGIVVDKNGKTSVKNLFACGECSRTGLHGANRLASNSLLEALVYSDKIYAYLAHNPITMNELNGVVSDWKIVTKPAFDSRYISEIKAKLQLLMRQNAGIVRNDADLLKAKEQLIHWENEIDEITKNYQINTDLYELKNMIAIGYLIVQQSIERNENRGGFVKLASIK</sequence>
<proteinExistence type="inferred from homology"/>
<reference evidence="15 16" key="1">
    <citation type="submission" date="2018-04" db="EMBL/GenBank/DDBJ databases">
        <title>Flavobacterium sp. nov., isolated from glacier ice.</title>
        <authorList>
            <person name="Liu Q."/>
            <person name="Xin Y.-H."/>
        </authorList>
    </citation>
    <scope>NUCLEOTIDE SEQUENCE [LARGE SCALE GENOMIC DNA]</scope>
    <source>
        <strain evidence="15 16">RB1R5</strain>
    </source>
</reference>
<dbReference type="InterPro" id="IPR003953">
    <property type="entry name" value="FAD-dep_OxRdtase_2_FAD-bd"/>
</dbReference>
<feature type="active site" description="Proton acceptor" evidence="11">
    <location>
        <position position="280"/>
    </location>
</feature>
<evidence type="ECO:0000256" key="1">
    <source>
        <dbReference type="ARBA" id="ARBA00001974"/>
    </source>
</evidence>
<evidence type="ECO:0000256" key="12">
    <source>
        <dbReference type="RuleBase" id="RU362049"/>
    </source>
</evidence>
<feature type="domain" description="FAD-dependent oxidoreductase 2 FAD-binding" evidence="13">
    <location>
        <begin position="7"/>
        <end position="382"/>
    </location>
</feature>
<dbReference type="UniPathway" id="UPA00253">
    <property type="reaction ID" value="UER00326"/>
</dbReference>
<comment type="pathway">
    <text evidence="2 12">Cofactor biosynthesis; NAD(+) biosynthesis; iminoaspartate from L-aspartate (oxidase route): step 1/1.</text>
</comment>
<dbReference type="InterPro" id="IPR037099">
    <property type="entry name" value="Fum_R/Succ_DH_flav-like_C_sf"/>
</dbReference>